<dbReference type="RefSeq" id="WP_219536535.1">
    <property type="nucleotide sequence ID" value="NZ_JAHKRM010000031.1"/>
</dbReference>
<proteinExistence type="predicted"/>
<accession>A0ABW4GW51</accession>
<organism evidence="2 3">
    <name type="scientific">Nonomuraea guangzhouensis</name>
    <dbReference type="NCBI Taxonomy" id="1291555"/>
    <lineage>
        <taxon>Bacteria</taxon>
        <taxon>Bacillati</taxon>
        <taxon>Actinomycetota</taxon>
        <taxon>Actinomycetes</taxon>
        <taxon>Streptosporangiales</taxon>
        <taxon>Streptosporangiaceae</taxon>
        <taxon>Nonomuraea</taxon>
    </lineage>
</organism>
<evidence type="ECO:0000313" key="2">
    <source>
        <dbReference type="EMBL" id="MFD1547058.1"/>
    </source>
</evidence>
<name>A0ABW4GW51_9ACTN</name>
<dbReference type="Proteomes" id="UP001597097">
    <property type="component" value="Unassembled WGS sequence"/>
</dbReference>
<evidence type="ECO:0000313" key="3">
    <source>
        <dbReference type="Proteomes" id="UP001597097"/>
    </source>
</evidence>
<evidence type="ECO:0008006" key="4">
    <source>
        <dbReference type="Google" id="ProtNLM"/>
    </source>
</evidence>
<protein>
    <recommendedName>
        <fullName evidence="4">Helix-turn-helix domain-containing protein</fullName>
    </recommendedName>
</protein>
<dbReference type="EMBL" id="JBHUCM010000070">
    <property type="protein sequence ID" value="MFD1547058.1"/>
    <property type="molecule type" value="Genomic_DNA"/>
</dbReference>
<gene>
    <name evidence="2" type="ORF">ACFSJ0_59170</name>
</gene>
<feature type="region of interest" description="Disordered" evidence="1">
    <location>
        <begin position="184"/>
        <end position="209"/>
    </location>
</feature>
<keyword evidence="3" id="KW-1185">Reference proteome</keyword>
<reference evidence="3" key="1">
    <citation type="journal article" date="2019" name="Int. J. Syst. Evol. Microbiol.">
        <title>The Global Catalogue of Microorganisms (GCM) 10K type strain sequencing project: providing services to taxonomists for standard genome sequencing and annotation.</title>
        <authorList>
            <consortium name="The Broad Institute Genomics Platform"/>
            <consortium name="The Broad Institute Genome Sequencing Center for Infectious Disease"/>
            <person name="Wu L."/>
            <person name="Ma J."/>
        </authorList>
    </citation>
    <scope>NUCLEOTIDE SEQUENCE [LARGE SCALE GENOMIC DNA]</scope>
    <source>
        <strain evidence="3">CGMCC 1.15399</strain>
    </source>
</reference>
<comment type="caution">
    <text evidence="2">The sequence shown here is derived from an EMBL/GenBank/DDBJ whole genome shotgun (WGS) entry which is preliminary data.</text>
</comment>
<evidence type="ECO:0000256" key="1">
    <source>
        <dbReference type="SAM" id="MobiDB-lite"/>
    </source>
</evidence>
<feature type="compositionally biased region" description="Basic and acidic residues" evidence="1">
    <location>
        <begin position="190"/>
        <end position="209"/>
    </location>
</feature>
<sequence length="263" mass="29061">MSEPQQQDPPASALFAIRYSYDWLRTWRYVVVQPSVKHVGLAAATFSNKRGLQVFPGVKRLMAITGHSKPSVIDALATMRYLGFLWRRSCGQGSESGHADEYQLCLPRSQEHLPMVDAKSGKEPTLHSLPPIAQQTAVRLGVAARLAKRGGQMSQPGWSNEITTLVGSVNHWWLSQLTPPTHLTYGSTNTDHHHSDRHDRPDAGASGRKYDFNDEDDCYDYVCDHVGDIDPMESSTVDGMLSGGVHPKAIVNTILARRETDAA</sequence>